<evidence type="ECO:0000313" key="1">
    <source>
        <dbReference type="EMBL" id="BBX85631.1"/>
    </source>
</evidence>
<dbReference type="EMBL" id="AP022577">
    <property type="protein sequence ID" value="BBX85631.1"/>
    <property type="molecule type" value="Genomic_DNA"/>
</dbReference>
<sequence length="79" mass="7884">MSITTRTFGFSIIAAGILGGSALGLAGAAGATTLGPDVRPPHVVATPSTIAPPAGVPMPGVLWHHGIYRVATLMPGQVR</sequence>
<dbReference type="RefSeq" id="WP_138228061.1">
    <property type="nucleotide sequence ID" value="NZ_AP022577.1"/>
</dbReference>
<organism evidence="1 2">
    <name type="scientific">Mycolicibacterium aubagnense</name>
    <dbReference type="NCBI Taxonomy" id="319707"/>
    <lineage>
        <taxon>Bacteria</taxon>
        <taxon>Bacillati</taxon>
        <taxon>Actinomycetota</taxon>
        <taxon>Actinomycetes</taxon>
        <taxon>Mycobacteriales</taxon>
        <taxon>Mycobacteriaceae</taxon>
        <taxon>Mycolicibacterium</taxon>
    </lineage>
</organism>
<evidence type="ECO:0000313" key="2">
    <source>
        <dbReference type="Proteomes" id="UP000465609"/>
    </source>
</evidence>
<accession>A0ABM7IG03</accession>
<keyword evidence="2" id="KW-1185">Reference proteome</keyword>
<protein>
    <submittedName>
        <fullName evidence="1">Uncharacterized protein</fullName>
    </submittedName>
</protein>
<reference evidence="1 2" key="1">
    <citation type="journal article" date="2019" name="Emerg. Microbes Infect.">
        <title>Comprehensive subspecies identification of 175 nontuberculous mycobacteria species based on 7547 genomic profiles.</title>
        <authorList>
            <person name="Matsumoto Y."/>
            <person name="Kinjo T."/>
            <person name="Motooka D."/>
            <person name="Nabeya D."/>
            <person name="Jung N."/>
            <person name="Uechi K."/>
            <person name="Horii T."/>
            <person name="Iida T."/>
            <person name="Fujita J."/>
            <person name="Nakamura S."/>
        </authorList>
    </citation>
    <scope>NUCLEOTIDE SEQUENCE [LARGE SCALE GENOMIC DNA]</scope>
    <source>
        <strain evidence="1 2">JCM 15296</strain>
    </source>
</reference>
<proteinExistence type="predicted"/>
<name>A0ABM7IG03_9MYCO</name>
<gene>
    <name evidence="1" type="ORF">MAUB_35040</name>
</gene>
<dbReference type="Proteomes" id="UP000465609">
    <property type="component" value="Chromosome"/>
</dbReference>